<evidence type="ECO:0000313" key="5">
    <source>
        <dbReference type="Proteomes" id="UP001322512"/>
    </source>
</evidence>
<proteinExistence type="predicted"/>
<reference evidence="3 5" key="4">
    <citation type="submission" date="2023-11" db="EMBL/GenBank/DDBJ databases">
        <title>MicrobeMod: A computational toolkit for identifying prokaryotic methylation and restriction-modification with nanopore sequencing.</title>
        <authorList>
            <person name="Crits-Christoph A."/>
            <person name="Kang S.C."/>
            <person name="Lee H."/>
            <person name="Ostrov N."/>
        </authorList>
    </citation>
    <scope>NUCLEOTIDE SEQUENCE [LARGE SCALE GENOMIC DNA]</scope>
    <source>
        <strain evidence="3 5">ATCC 33173</strain>
    </source>
</reference>
<organism evidence="2 4">
    <name type="scientific">Halomonas elongata (strain ATCC 33173 / DSM 2581 / NBRC 15536 / NCIMB 2198 / 1H9)</name>
    <dbReference type="NCBI Taxonomy" id="768066"/>
    <lineage>
        <taxon>Bacteria</taxon>
        <taxon>Pseudomonadati</taxon>
        <taxon>Pseudomonadota</taxon>
        <taxon>Gammaproteobacteria</taxon>
        <taxon>Oceanospirillales</taxon>
        <taxon>Halomonadaceae</taxon>
        <taxon>Halomonas</taxon>
    </lineage>
</organism>
<feature type="signal peptide" evidence="1">
    <location>
        <begin position="1"/>
        <end position="17"/>
    </location>
</feature>
<evidence type="ECO:0000313" key="3">
    <source>
        <dbReference type="EMBL" id="WPU48434.1"/>
    </source>
</evidence>
<feature type="chain" id="PRO_5013385968" description="Lipoprotein" evidence="1">
    <location>
        <begin position="18"/>
        <end position="56"/>
    </location>
</feature>
<keyword evidence="5" id="KW-1185">Reference proteome</keyword>
<accession>A0A1R4A4G2</accession>
<sequence>MRMILCAMVAMLGGAIAGCSYEPARISTEPAVIIDDGGHGGGGDFCPPGQAKKGRC</sequence>
<dbReference type="EMBL" id="FN869568">
    <property type="protein sequence ID" value="SJK83794.1"/>
    <property type="molecule type" value="Genomic_DNA"/>
</dbReference>
<dbReference type="Proteomes" id="UP001322512">
    <property type="component" value="Chromosome"/>
</dbReference>
<reference evidence="2" key="1">
    <citation type="journal article" date="2010" name="Environ. Microbiol.">
        <title>A blueprint of ectoine metabolism from the genome of the industrial producer Halomonas elongata DSM 2581(T).</title>
        <authorList>
            <person name="Schwibbert K."/>
            <person name="Marin-Sanguino A."/>
            <person name="Bagyan I."/>
            <person name="Heidrich G."/>
            <person name="Lentzen G."/>
            <person name="Seitz H."/>
            <person name="Rampp M."/>
            <person name="Schuster S.C."/>
            <person name="Klenk H.P."/>
            <person name="Pfeiffer F."/>
            <person name="Oesterhelt D."/>
            <person name="Kunte H.J."/>
        </authorList>
    </citation>
    <scope>NUCLEOTIDE SEQUENCE</scope>
    <source>
        <strain evidence="2">Type strain: DSM 2581</strain>
    </source>
</reference>
<evidence type="ECO:0000313" key="4">
    <source>
        <dbReference type="Proteomes" id="UP000008707"/>
    </source>
</evidence>
<reference evidence="4" key="3">
    <citation type="journal article" date="2011" name="Environ. Microbiol.">
        <title>A blueprint of ectoine metabolism from the genome of the industrial producer Halomonas elongata DSM 2581(T).</title>
        <authorList>
            <person name="Schwibbert K."/>
            <person name="Marin-Sanguino A."/>
            <person name="Bagyan I."/>
            <person name="Heidrich G."/>
            <person name="Lentzen G."/>
            <person name="Seitz H."/>
            <person name="Rampp M."/>
            <person name="Schuster S.C."/>
            <person name="Klenk H.P."/>
            <person name="Pfeiffer F."/>
            <person name="Oesterhelt D."/>
            <person name="Kunte H.J."/>
        </authorList>
    </citation>
    <scope>NUCLEOTIDE SEQUENCE [LARGE SCALE GENOMIC DNA]</scope>
    <source>
        <strain evidence="4">ATCC 33173 / DSM 2581 / NBRC 15536 / NCIMB 2198 / 1H9</strain>
    </source>
</reference>
<evidence type="ECO:0000256" key="1">
    <source>
        <dbReference type="SAM" id="SignalP"/>
    </source>
</evidence>
<gene>
    <name evidence="2" type="ORF">HELO_2403A</name>
    <name evidence="3" type="ORF">SR933_05965</name>
</gene>
<evidence type="ECO:0000313" key="2">
    <source>
        <dbReference type="EMBL" id="SJK83794.1"/>
    </source>
</evidence>
<reference evidence="2" key="2">
    <citation type="submission" date="2010-05" db="EMBL/GenBank/DDBJ databases">
        <title>Revision and reannotation of the Halomonas elongata DSM 2581(T) genome.</title>
        <authorList>
            <person name="Pfeiffer F."/>
            <person name="Bagyan I."/>
            <person name="Alfaro-Espinoza G."/>
            <person name="Zamora-Lagos M.A."/>
            <person name="Habermann B."/>
            <person name="Oesterhelt D."/>
            <person name="Kunte H.J."/>
        </authorList>
    </citation>
    <scope>NUCLEOTIDE SEQUENCE</scope>
    <source>
        <strain evidence="2">Type strain: DSM 2581</strain>
    </source>
</reference>
<dbReference type="AlphaFoldDB" id="A0A1R4A4G2"/>
<evidence type="ECO:0008006" key="6">
    <source>
        <dbReference type="Google" id="ProtNLM"/>
    </source>
</evidence>
<dbReference type="Proteomes" id="UP000008707">
    <property type="component" value="Chromosome"/>
</dbReference>
<dbReference type="EMBL" id="CP139472">
    <property type="protein sequence ID" value="WPU48434.1"/>
    <property type="molecule type" value="Genomic_DNA"/>
</dbReference>
<name>A0A1R4A4G2_HALED</name>
<dbReference type="GeneID" id="91011974"/>
<keyword evidence="1" id="KW-0732">Signal</keyword>
<dbReference type="RefSeq" id="WP_174208844.1">
    <property type="nucleotide sequence ID" value="NC_014532.2"/>
</dbReference>
<dbReference type="PROSITE" id="PS51257">
    <property type="entry name" value="PROKAR_LIPOPROTEIN"/>
    <property type="match status" value="1"/>
</dbReference>
<dbReference type="KEGG" id="hel:HELO_2403A"/>
<protein>
    <recommendedName>
        <fullName evidence="6">Lipoprotein</fullName>
    </recommendedName>
</protein>